<name>A0A165QWY9_9APHY</name>
<organism evidence="1 2">
    <name type="scientific">Daedalea quercina L-15889</name>
    <dbReference type="NCBI Taxonomy" id="1314783"/>
    <lineage>
        <taxon>Eukaryota</taxon>
        <taxon>Fungi</taxon>
        <taxon>Dikarya</taxon>
        <taxon>Basidiomycota</taxon>
        <taxon>Agaricomycotina</taxon>
        <taxon>Agaricomycetes</taxon>
        <taxon>Polyporales</taxon>
        <taxon>Fomitopsis</taxon>
    </lineage>
</organism>
<gene>
    <name evidence="1" type="ORF">DAEQUDRAFT_237060</name>
</gene>
<dbReference type="Proteomes" id="UP000076727">
    <property type="component" value="Unassembled WGS sequence"/>
</dbReference>
<evidence type="ECO:0000313" key="1">
    <source>
        <dbReference type="EMBL" id="KZT70032.1"/>
    </source>
</evidence>
<proteinExistence type="predicted"/>
<protein>
    <submittedName>
        <fullName evidence="1">Uncharacterized protein</fullName>
    </submittedName>
</protein>
<reference evidence="1 2" key="1">
    <citation type="journal article" date="2016" name="Mol. Biol. Evol.">
        <title>Comparative Genomics of Early-Diverging Mushroom-Forming Fungi Provides Insights into the Origins of Lignocellulose Decay Capabilities.</title>
        <authorList>
            <person name="Nagy L.G."/>
            <person name="Riley R."/>
            <person name="Tritt A."/>
            <person name="Adam C."/>
            <person name="Daum C."/>
            <person name="Floudas D."/>
            <person name="Sun H."/>
            <person name="Yadav J.S."/>
            <person name="Pangilinan J."/>
            <person name="Larsson K.H."/>
            <person name="Matsuura K."/>
            <person name="Barry K."/>
            <person name="Labutti K."/>
            <person name="Kuo R."/>
            <person name="Ohm R.A."/>
            <person name="Bhattacharya S.S."/>
            <person name="Shirouzu T."/>
            <person name="Yoshinaga Y."/>
            <person name="Martin F.M."/>
            <person name="Grigoriev I.V."/>
            <person name="Hibbett D.S."/>
        </authorList>
    </citation>
    <scope>NUCLEOTIDE SEQUENCE [LARGE SCALE GENOMIC DNA]</scope>
    <source>
        <strain evidence="1 2">L-15889</strain>
    </source>
</reference>
<sequence>MVLKPCVYWFLGFFRDSEKEKTGRVFCGPTSIGDGADLLGRCANMRRGHAESSFHAYELCAVLGMSPFRETRLLNQKKHKGSPLMRCRFPLADGGTRAPCELRSVDPEPLQSRRRSYIHPPKSMKLSRGRHDLDAPAQLVGWGCSVASLVAGEKFGFSVLDFFELMCVILHH</sequence>
<dbReference type="EMBL" id="KV429054">
    <property type="protein sequence ID" value="KZT70032.1"/>
    <property type="molecule type" value="Genomic_DNA"/>
</dbReference>
<keyword evidence="2" id="KW-1185">Reference proteome</keyword>
<accession>A0A165QWY9</accession>
<dbReference type="AlphaFoldDB" id="A0A165QWY9"/>
<evidence type="ECO:0000313" key="2">
    <source>
        <dbReference type="Proteomes" id="UP000076727"/>
    </source>
</evidence>